<evidence type="ECO:0000256" key="3">
    <source>
        <dbReference type="ARBA" id="ARBA00012662"/>
    </source>
</evidence>
<dbReference type="EMBL" id="CADEPM010000010">
    <property type="protein sequence ID" value="CAB3410264.1"/>
    <property type="molecule type" value="Genomic_DNA"/>
</dbReference>
<keyword evidence="7 10" id="KW-0326">Glycosidase</keyword>
<dbReference type="InterPro" id="IPR018526">
    <property type="entry name" value="Glyco_hydro_29_CS"/>
</dbReference>
<comment type="function">
    <text evidence="1">Alpha-L-fucosidase is responsible for hydrolyzing the alpha-1,6-linked fucose joined to the reducing-end N-acetylglucosamine of the carbohydrate moieties of glycoproteins.</text>
</comment>
<name>A0A8S1FAX7_9PELO</name>
<evidence type="ECO:0000313" key="14">
    <source>
        <dbReference type="Proteomes" id="UP000494206"/>
    </source>
</evidence>
<evidence type="ECO:0000256" key="4">
    <source>
        <dbReference type="ARBA" id="ARBA00022729"/>
    </source>
</evidence>
<dbReference type="PIRSF" id="PIRSF001092">
    <property type="entry name" value="Alpha-L-fucosidase"/>
    <property type="match status" value="1"/>
</dbReference>
<evidence type="ECO:0000313" key="13">
    <source>
        <dbReference type="EMBL" id="CAB3410264.1"/>
    </source>
</evidence>
<evidence type="ECO:0000256" key="6">
    <source>
        <dbReference type="ARBA" id="ARBA00023180"/>
    </source>
</evidence>
<feature type="site" description="May be important for catalysis" evidence="11">
    <location>
        <position position="290"/>
    </location>
</feature>
<feature type="domain" description="Glycoside hydrolase family 29 N-terminal" evidence="12">
    <location>
        <begin position="15"/>
        <end position="361"/>
    </location>
</feature>
<keyword evidence="4 10" id="KW-0732">Signal</keyword>
<dbReference type="Pfam" id="PF01120">
    <property type="entry name" value="Alpha_L_fucos"/>
    <property type="match status" value="1"/>
</dbReference>
<dbReference type="InterPro" id="IPR016286">
    <property type="entry name" value="FUC_metazoa-typ"/>
</dbReference>
<dbReference type="InterPro" id="IPR057739">
    <property type="entry name" value="Glyco_hydro_29_N"/>
</dbReference>
<evidence type="ECO:0000256" key="5">
    <source>
        <dbReference type="ARBA" id="ARBA00022801"/>
    </source>
</evidence>
<dbReference type="PANTHER" id="PTHR10030">
    <property type="entry name" value="ALPHA-L-FUCOSIDASE"/>
    <property type="match status" value="1"/>
</dbReference>
<reference evidence="13 14" key="1">
    <citation type="submission" date="2020-04" db="EMBL/GenBank/DDBJ databases">
        <authorList>
            <person name="Laetsch R D."/>
            <person name="Stevens L."/>
            <person name="Kumar S."/>
            <person name="Blaxter L. M."/>
        </authorList>
    </citation>
    <scope>NUCLEOTIDE SEQUENCE [LARGE SCALE GENOMIC DNA]</scope>
</reference>
<dbReference type="EC" id="3.2.1.51" evidence="3"/>
<evidence type="ECO:0000259" key="12">
    <source>
        <dbReference type="Pfam" id="PF01120"/>
    </source>
</evidence>
<evidence type="ECO:0000256" key="8">
    <source>
        <dbReference type="ARBA" id="ARBA00074133"/>
    </source>
</evidence>
<evidence type="ECO:0000256" key="7">
    <source>
        <dbReference type="ARBA" id="ARBA00023295"/>
    </source>
</evidence>
<dbReference type="AlphaFoldDB" id="A0A8S1FAX7"/>
<comment type="similarity">
    <text evidence="2 10">Belongs to the glycosyl hydrolase 29 family.</text>
</comment>
<dbReference type="GO" id="GO:0005764">
    <property type="term" value="C:lysosome"/>
    <property type="evidence" value="ECO:0007669"/>
    <property type="project" value="TreeGrafter"/>
</dbReference>
<gene>
    <name evidence="13" type="ORF">CBOVIS_LOCUS11815</name>
</gene>
<sequence>MWFWLLLAISAIIKCSATKYTPDWNSLDNRPLPSWYDESKFGIFCHWGVYSVPAYRSEWMWWYWKGDNPDQDVNKYISNNYKPGTTYADFAKDFTAELFDPKEFVEVVKNSGARYFVFTSKHHEGFTMWPSRTSWNWNSVDIGPKRNIVGELKNAFKDTDVHFGLYFSQFEWFHPLFLDDGKYNTSLYPKVSLDIFKYVKFGLISYPQMMEIVREFNPEIIWSDGEWDKSDDYWRAKEFLAWLYNSSPVRNRVVVNDRWGAGTMGKHGGFMTYADHYDPGTLLKRKWENCMTMDKASWGNRRTMRAADVHSSFEIIEQLARTVACNGNLLLNIGPDMHGRIPSIFESRLQEVGTFINANSEALFETKPWIYQNDTNAPNVWYTSKYRSGLVNKKHSPIYNAQLQHETIIYAWVLDTKHDKIQLNSITTTDETKVSILGTSQVLTGFKKNVPLMIESSQIDWRSLIRIDVIVLKIEYAATQLMHWIDLPYNDSTANMNTAFDGSGRALAFFKVSATEYMYDDREEINKGSYACQMVLDVP</sequence>
<keyword evidence="14" id="KW-1185">Reference proteome</keyword>
<dbReference type="GO" id="GO:0016139">
    <property type="term" value="P:glycoside catabolic process"/>
    <property type="evidence" value="ECO:0007669"/>
    <property type="project" value="TreeGrafter"/>
</dbReference>
<dbReference type="FunFam" id="3.20.20.80:FF:000027">
    <property type="entry name" value="Alpha-L-fucosidase"/>
    <property type="match status" value="1"/>
</dbReference>
<comment type="caution">
    <text evidence="13">The sequence shown here is derived from an EMBL/GenBank/DDBJ whole genome shotgun (WGS) entry which is preliminary data.</text>
</comment>
<dbReference type="InterPro" id="IPR000933">
    <property type="entry name" value="Glyco_hydro_29"/>
</dbReference>
<accession>A0A8S1FAX7</accession>
<dbReference type="SUPFAM" id="SSF51445">
    <property type="entry name" value="(Trans)glycosidases"/>
    <property type="match status" value="1"/>
</dbReference>
<dbReference type="PRINTS" id="PR00741">
    <property type="entry name" value="GLHYDRLASE29"/>
</dbReference>
<dbReference type="PANTHER" id="PTHR10030:SF37">
    <property type="entry name" value="ALPHA-L-FUCOSIDASE-RELATED"/>
    <property type="match status" value="1"/>
</dbReference>
<evidence type="ECO:0000256" key="9">
    <source>
        <dbReference type="ARBA" id="ARBA00081661"/>
    </source>
</evidence>
<dbReference type="SMART" id="SM00812">
    <property type="entry name" value="Alpha_L_fucos"/>
    <property type="match status" value="1"/>
</dbReference>
<keyword evidence="5 10" id="KW-0378">Hydrolase</keyword>
<dbReference type="InterPro" id="IPR017853">
    <property type="entry name" value="GH"/>
</dbReference>
<dbReference type="GO" id="GO:0006004">
    <property type="term" value="P:fucose metabolic process"/>
    <property type="evidence" value="ECO:0007669"/>
    <property type="project" value="InterPro"/>
</dbReference>
<dbReference type="Gene3D" id="3.20.20.80">
    <property type="entry name" value="Glycosidases"/>
    <property type="match status" value="1"/>
</dbReference>
<feature type="signal peptide" evidence="10">
    <location>
        <begin position="1"/>
        <end position="17"/>
    </location>
</feature>
<evidence type="ECO:0000256" key="11">
    <source>
        <dbReference type="PIRSR" id="PIRSR001092-1"/>
    </source>
</evidence>
<dbReference type="GO" id="GO:0004560">
    <property type="term" value="F:alpha-L-fucosidase activity"/>
    <property type="evidence" value="ECO:0007669"/>
    <property type="project" value="UniProtKB-EC"/>
</dbReference>
<proteinExistence type="inferred from homology"/>
<feature type="chain" id="PRO_5035981402" description="Putative alpha-L-fucosidase" evidence="10">
    <location>
        <begin position="18"/>
        <end position="539"/>
    </location>
</feature>
<evidence type="ECO:0000256" key="10">
    <source>
        <dbReference type="PIRNR" id="PIRNR001092"/>
    </source>
</evidence>
<dbReference type="Proteomes" id="UP000494206">
    <property type="component" value="Unassembled WGS sequence"/>
</dbReference>
<organism evidence="13 14">
    <name type="scientific">Caenorhabditis bovis</name>
    <dbReference type="NCBI Taxonomy" id="2654633"/>
    <lineage>
        <taxon>Eukaryota</taxon>
        <taxon>Metazoa</taxon>
        <taxon>Ecdysozoa</taxon>
        <taxon>Nematoda</taxon>
        <taxon>Chromadorea</taxon>
        <taxon>Rhabditida</taxon>
        <taxon>Rhabditina</taxon>
        <taxon>Rhabditomorpha</taxon>
        <taxon>Rhabditoidea</taxon>
        <taxon>Rhabditidae</taxon>
        <taxon>Peloderinae</taxon>
        <taxon>Caenorhabditis</taxon>
    </lineage>
</organism>
<protein>
    <recommendedName>
        <fullName evidence="8">Putative alpha-L-fucosidase</fullName>
        <ecNumber evidence="3">3.2.1.51</ecNumber>
    </recommendedName>
    <alternativeName>
        <fullName evidence="9">Alpha-L-fucoside fucohydrolase</fullName>
    </alternativeName>
</protein>
<evidence type="ECO:0000256" key="2">
    <source>
        <dbReference type="ARBA" id="ARBA00007951"/>
    </source>
</evidence>
<evidence type="ECO:0000256" key="1">
    <source>
        <dbReference type="ARBA" id="ARBA00004071"/>
    </source>
</evidence>
<dbReference type="PROSITE" id="PS00385">
    <property type="entry name" value="ALPHA_L_FUCOSIDASE"/>
    <property type="match status" value="1"/>
</dbReference>
<keyword evidence="6" id="KW-0325">Glycoprotein</keyword>
<dbReference type="OrthoDB" id="6039950at2759"/>